<keyword evidence="2" id="KW-1185">Reference proteome</keyword>
<organism evidence="1 2">
    <name type="scientific">Nocardioides cremeus</name>
    <dbReference type="NCBI Taxonomy" id="3058044"/>
    <lineage>
        <taxon>Bacteria</taxon>
        <taxon>Bacillati</taxon>
        <taxon>Actinomycetota</taxon>
        <taxon>Actinomycetes</taxon>
        <taxon>Propionibacteriales</taxon>
        <taxon>Nocardioidaceae</taxon>
        <taxon>Nocardioides</taxon>
    </lineage>
</organism>
<protein>
    <recommendedName>
        <fullName evidence="3">GNAT family N-acetyltransferase</fullName>
    </recommendedName>
</protein>
<proteinExistence type="predicted"/>
<dbReference type="Proteomes" id="UP001168363">
    <property type="component" value="Unassembled WGS sequence"/>
</dbReference>
<dbReference type="RefSeq" id="WP_302709274.1">
    <property type="nucleotide sequence ID" value="NZ_JAULSC010000017.1"/>
</dbReference>
<comment type="caution">
    <text evidence="1">The sequence shown here is derived from an EMBL/GenBank/DDBJ whole genome shotgun (WGS) entry which is preliminary data.</text>
</comment>
<gene>
    <name evidence="1" type="ORF">QWJ41_15290</name>
</gene>
<evidence type="ECO:0008006" key="3">
    <source>
        <dbReference type="Google" id="ProtNLM"/>
    </source>
</evidence>
<evidence type="ECO:0000313" key="1">
    <source>
        <dbReference type="EMBL" id="MDO3397090.1"/>
    </source>
</evidence>
<reference evidence="1" key="1">
    <citation type="submission" date="2023-06" db="EMBL/GenBank/DDBJ databases">
        <title>Genome sequence of Nocardioides sp. SOB44.</title>
        <authorList>
            <person name="Zhang G."/>
        </authorList>
    </citation>
    <scope>NUCLEOTIDE SEQUENCE</scope>
    <source>
        <strain evidence="1">SOB44</strain>
    </source>
</reference>
<name>A0ABT8TT02_9ACTN</name>
<dbReference type="EMBL" id="JAULSC010000017">
    <property type="protein sequence ID" value="MDO3397090.1"/>
    <property type="molecule type" value="Genomic_DNA"/>
</dbReference>
<sequence length="242" mass="28369">MSRPLRVLLLESHEISEERLREIWRLRLEMLTLTRPEAQDWEEFRRAVVGPDRYVFVFVDPDDVAQGFFTIAMLPVDVERRRMLLMFSKFFYFRRAYRGHPKTILAPWRLLPIAWRGFGLRSLHFVTTAFPQSYVSLTRTSGRTWSLRDEGAPSWARAALTEFAQAFYPTSFDAEHGVVRGANVADGESLPRSPEARRLAERYEELNPWWREGTTLPILFSVDPLLVRTNLGRVLRRALRRS</sequence>
<evidence type="ECO:0000313" key="2">
    <source>
        <dbReference type="Proteomes" id="UP001168363"/>
    </source>
</evidence>
<accession>A0ABT8TT02</accession>